<evidence type="ECO:0000313" key="3">
    <source>
        <dbReference type="Proteomes" id="UP001165542"/>
    </source>
</evidence>
<keyword evidence="1" id="KW-0812">Transmembrane</keyword>
<evidence type="ECO:0000256" key="1">
    <source>
        <dbReference type="SAM" id="Phobius"/>
    </source>
</evidence>
<organism evidence="2 3">
    <name type="scientific">Halomonas dongshanensis</name>
    <dbReference type="NCBI Taxonomy" id="2890835"/>
    <lineage>
        <taxon>Bacteria</taxon>
        <taxon>Pseudomonadati</taxon>
        <taxon>Pseudomonadota</taxon>
        <taxon>Gammaproteobacteria</taxon>
        <taxon>Oceanospirillales</taxon>
        <taxon>Halomonadaceae</taxon>
        <taxon>Halomonas</taxon>
    </lineage>
</organism>
<protein>
    <submittedName>
        <fullName evidence="2">TIGR03746 family integrating conjugative element protein</fullName>
    </submittedName>
</protein>
<feature type="transmembrane region" description="Helical" evidence="1">
    <location>
        <begin position="20"/>
        <end position="39"/>
    </location>
</feature>
<gene>
    <name evidence="2" type="ORF">LLY24_17140</name>
</gene>
<keyword evidence="3" id="KW-1185">Reference proteome</keyword>
<dbReference type="Proteomes" id="UP001165542">
    <property type="component" value="Unassembled WGS sequence"/>
</dbReference>
<proteinExistence type="predicted"/>
<dbReference type="RefSeq" id="WP_259037532.1">
    <property type="nucleotide sequence ID" value="NZ_JAJISC010000009.1"/>
</dbReference>
<keyword evidence="1" id="KW-0472">Membrane</keyword>
<dbReference type="NCBIfam" id="TIGR03746">
    <property type="entry name" value="conj_TIGR03746"/>
    <property type="match status" value="1"/>
</dbReference>
<keyword evidence="1" id="KW-1133">Transmembrane helix</keyword>
<dbReference type="Pfam" id="PF11444">
    <property type="entry name" value="DUF2895"/>
    <property type="match status" value="1"/>
</dbReference>
<accession>A0ABT2EHD9</accession>
<reference evidence="2" key="1">
    <citation type="submission" date="2021-11" db="EMBL/GenBank/DDBJ databases">
        <title>Halomonas sp., isolated from a coastal aquaculture zone in Dongshan Bay.</title>
        <authorList>
            <person name="Lin W."/>
        </authorList>
    </citation>
    <scope>NUCLEOTIDE SEQUENCE</scope>
    <source>
        <strain evidence="2">Yzlin-01</strain>
    </source>
</reference>
<sequence length="216" mass="24765">MSRLRNALGARDAHIVTLRVMIIVLVFACTGLGLGWYSAPKHLTISIPPDLRSGSTQKWWEKPPSAVYAFTTYVWQQINRWPTDGEADYRRNLYAYSPFLTPSCQAELNEDYRFRNQRNELNQRERSVFEIPGRGFSDEASGPGSVEIVSQDQWIVNLDLAVKETYAGTPIRDVYMRFPIRVVRADGDPQNNKWGMQIDCLARPAQRLQVPQEDDV</sequence>
<name>A0ABT2EHD9_9GAMM</name>
<comment type="caution">
    <text evidence="2">The sequence shown here is derived from an EMBL/GenBank/DDBJ whole genome shotgun (WGS) entry which is preliminary data.</text>
</comment>
<dbReference type="InterPro" id="IPR021548">
    <property type="entry name" value="DUF2895"/>
</dbReference>
<evidence type="ECO:0000313" key="2">
    <source>
        <dbReference type="EMBL" id="MCS2611042.1"/>
    </source>
</evidence>
<dbReference type="EMBL" id="JAJISC010000009">
    <property type="protein sequence ID" value="MCS2611042.1"/>
    <property type="molecule type" value="Genomic_DNA"/>
</dbReference>